<dbReference type="EMBL" id="JAWXVH010000001">
    <property type="protein sequence ID" value="MDX6184931.1"/>
    <property type="molecule type" value="Genomic_DNA"/>
</dbReference>
<evidence type="ECO:0000313" key="2">
    <source>
        <dbReference type="EMBL" id="MDX6181330.1"/>
    </source>
</evidence>
<gene>
    <name evidence="2" type="ORF">SGQ18_04150</name>
    <name evidence="3" type="ORF">SGQ44_04155</name>
</gene>
<sequence length="242" mass="28869">MKTFQKKLHFIILFGLFLSISSIYSQTSNEVATYNWFDKNLGIESMDFKNGSAHLNFDQTDNNENRYYFSDDFRTGSLTYNGQNYFDLYLKYDIYADELVIRPYNESNTTKINIVKENVSSFKIGNEKFVNLKEVNLQLFKGGYYEEIAASNTTILYIKHYKEKKKILKENVSLLQFVPQYEFILLKDNKFISINNKKEIIQLYPNQKRKINDFYFLNKDLRKENPSLFMKNIMKYINNLNQ</sequence>
<dbReference type="RefSeq" id="WP_229975932.1">
    <property type="nucleotide sequence ID" value="NZ_CP087133.1"/>
</dbReference>
<dbReference type="Proteomes" id="UP001270053">
    <property type="component" value="Unassembled WGS sequence"/>
</dbReference>
<feature type="chain" id="PRO_5042516521" evidence="1">
    <location>
        <begin position="26"/>
        <end position="242"/>
    </location>
</feature>
<comment type="caution">
    <text evidence="3">The sequence shown here is derived from an EMBL/GenBank/DDBJ whole genome shotgun (WGS) entry which is preliminary data.</text>
</comment>
<organism evidence="3 4">
    <name type="scientific">Flavobacterium flavipigmentatum</name>
    <dbReference type="NCBI Taxonomy" id="2893884"/>
    <lineage>
        <taxon>Bacteria</taxon>
        <taxon>Pseudomonadati</taxon>
        <taxon>Bacteroidota</taxon>
        <taxon>Flavobacteriia</taxon>
        <taxon>Flavobacteriales</taxon>
        <taxon>Flavobacteriaceae</taxon>
        <taxon>Flavobacterium</taxon>
    </lineage>
</organism>
<dbReference type="AlphaFoldDB" id="A0AAJ2SAP4"/>
<name>A0AAJ2SAP4_9FLAO</name>
<dbReference type="Proteomes" id="UP001278738">
    <property type="component" value="Unassembled WGS sequence"/>
</dbReference>
<feature type="signal peptide" evidence="1">
    <location>
        <begin position="1"/>
        <end position="25"/>
    </location>
</feature>
<dbReference type="EMBL" id="JAWXVG010000001">
    <property type="protein sequence ID" value="MDX6181330.1"/>
    <property type="molecule type" value="Genomic_DNA"/>
</dbReference>
<protein>
    <submittedName>
        <fullName evidence="3">Uncharacterized protein</fullName>
    </submittedName>
</protein>
<keyword evidence="1" id="KW-0732">Signal</keyword>
<evidence type="ECO:0000256" key="1">
    <source>
        <dbReference type="SAM" id="SignalP"/>
    </source>
</evidence>
<keyword evidence="5" id="KW-1185">Reference proteome</keyword>
<evidence type="ECO:0000313" key="5">
    <source>
        <dbReference type="Proteomes" id="UP001278738"/>
    </source>
</evidence>
<proteinExistence type="predicted"/>
<evidence type="ECO:0000313" key="3">
    <source>
        <dbReference type="EMBL" id="MDX6184931.1"/>
    </source>
</evidence>
<accession>A0AAJ2SAP4</accession>
<reference evidence="3 5" key="1">
    <citation type="submission" date="2023-11" db="EMBL/GenBank/DDBJ databases">
        <title>Unpublished Manusciprt.</title>
        <authorList>
            <person name="Saticioglu I.B."/>
            <person name="Ay H."/>
            <person name="Ajmi N."/>
            <person name="Altun S."/>
            <person name="Duman M."/>
        </authorList>
    </citation>
    <scope>NUCLEOTIDE SEQUENCE</scope>
    <source>
        <strain evidence="2 5">Fl-33</strain>
        <strain evidence="3">Fl-77</strain>
    </source>
</reference>
<evidence type="ECO:0000313" key="4">
    <source>
        <dbReference type="Proteomes" id="UP001270053"/>
    </source>
</evidence>